<feature type="domain" description="Lipid-binding serum glycoprotein N-terminal" evidence="4">
    <location>
        <begin position="117"/>
        <end position="238"/>
    </location>
</feature>
<evidence type="ECO:0000313" key="5">
    <source>
        <dbReference type="Proteomes" id="UP001652624"/>
    </source>
</evidence>
<sequence length="790" mass="85836">MIILILQVLARMLPLIWGSLLCWGLLPHAHGRAQHHLNLLVSQSQLETDISDLFSEHKVLERMARIPLDRAPGEGAALLDDLPFVKENLSSKNSGALQLSLIGDLLSKDSSALHKLLQSAGLDIKDVKGLKVTVKILDDSLLQVTLRCKLYISFAGTLSVELIKNIRIGVRLEQMGNQTKVAIKECHTPPGYLSIEVLKKLGPLPLNLVLKLATGTLDKMLPFLLQKMVCPIATDLLNMLLDGLLRMCHPPPQSTPFPEDFQYYVTTTQLTEDAILMHILLITPCGRTTPRHDPNHGEHRSLPKIVQGSMADLVFGLEAYNDILACLYATKEVHVNPHNSMAAELLQLLSPRRREPGSQGADQCRGSVGLTIRTPEPPAIRPGGDAVIQHGSMVLSGPCNESVSFFWQEKHEEVFVLELLKNFLPHHNELLREELYLPLPSIKGMDFEKAHVMISQSQEAQQEQQLLETFSSHQYWAWYLTHTSWHHKATGSVECDMPSFADIHCMMPTLRAMVLTMAILAAAFQVTSAQLILATPVSAQSLLSSVNLPVEALGSVSLPTIPPAPRNLRLPHLDQKHTPSTKRAAEPRKSPEGTCLPVAQYFVSSVALQNYMNSTMPEKMEEKAKCESMHVVGVIGKVLSAVSDSDFLDILKVVEPSSLLSGEGGLLGVLGGIAGDPLSAVGGAGLLGGIAGDPLSAVGGAGLLGGIAGDPLSAVGGAGLLGGVAMQLEELVYSEELLVNPSVQLEELVYSEELLVNPSVQLEELVYSEELLVNPSVQLEELVYSEELLC</sequence>
<proteinExistence type="inferred from homology"/>
<evidence type="ECO:0000313" key="6">
    <source>
        <dbReference type="RefSeq" id="XP_060057803.1"/>
    </source>
</evidence>
<reference evidence="5" key="1">
    <citation type="submission" date="2025-05" db="UniProtKB">
        <authorList>
            <consortium name="RefSeq"/>
        </authorList>
    </citation>
    <scope>NUCLEOTIDE SEQUENCE [LARGE SCALE GENOMIC DNA]</scope>
</reference>
<feature type="region of interest" description="Disordered" evidence="2">
    <location>
        <begin position="353"/>
        <end position="376"/>
    </location>
</feature>
<dbReference type="InterPro" id="IPR017943">
    <property type="entry name" value="Bactericidal_perm-incr_a/b_dom"/>
</dbReference>
<feature type="signal peptide" evidence="3">
    <location>
        <begin position="1"/>
        <end position="18"/>
    </location>
</feature>
<evidence type="ECO:0000256" key="3">
    <source>
        <dbReference type="SAM" id="SignalP"/>
    </source>
</evidence>
<dbReference type="Gene3D" id="3.15.10.10">
    <property type="entry name" value="Bactericidal permeability-increasing protein, domain 1"/>
    <property type="match status" value="1"/>
</dbReference>
<dbReference type="InterPro" id="IPR051660">
    <property type="entry name" value="BPI_fold-BPI/LBP"/>
</dbReference>
<keyword evidence="3" id="KW-0732">Signal</keyword>
<dbReference type="PANTHER" id="PTHR46019:SF7">
    <property type="entry name" value="BPI FOLD CONTAINING FAMILY B, MEMBER 5"/>
    <property type="match status" value="1"/>
</dbReference>
<evidence type="ECO:0000256" key="1">
    <source>
        <dbReference type="ARBA" id="ARBA00007292"/>
    </source>
</evidence>
<reference evidence="6" key="2">
    <citation type="submission" date="2025-08" db="UniProtKB">
        <authorList>
            <consortium name="RefSeq"/>
        </authorList>
    </citation>
    <scope>IDENTIFICATION</scope>
</reference>
<dbReference type="Proteomes" id="UP001652624">
    <property type="component" value="Chromosome 1"/>
</dbReference>
<keyword evidence="5" id="KW-1185">Reference proteome</keyword>
<gene>
    <name evidence="6" type="primary">LOC132541377</name>
</gene>
<organism evidence="5 6">
    <name type="scientific">Erinaceus europaeus</name>
    <name type="common">Western European hedgehog</name>
    <dbReference type="NCBI Taxonomy" id="9365"/>
    <lineage>
        <taxon>Eukaryota</taxon>
        <taxon>Metazoa</taxon>
        <taxon>Chordata</taxon>
        <taxon>Craniata</taxon>
        <taxon>Vertebrata</taxon>
        <taxon>Euteleostomi</taxon>
        <taxon>Mammalia</taxon>
        <taxon>Eutheria</taxon>
        <taxon>Laurasiatheria</taxon>
        <taxon>Eulipotyphla</taxon>
        <taxon>Erinaceidae</taxon>
        <taxon>Erinaceinae</taxon>
        <taxon>Erinaceus</taxon>
    </lineage>
</organism>
<dbReference type="RefSeq" id="XP_060057803.1">
    <property type="nucleotide sequence ID" value="XM_060201820.1"/>
</dbReference>
<evidence type="ECO:0000259" key="4">
    <source>
        <dbReference type="Pfam" id="PF01273"/>
    </source>
</evidence>
<feature type="chain" id="PRO_5046373085" evidence="3">
    <location>
        <begin position="19"/>
        <end position="790"/>
    </location>
</feature>
<dbReference type="Pfam" id="PF01273">
    <property type="entry name" value="LBP_BPI_CETP"/>
    <property type="match status" value="1"/>
</dbReference>
<protein>
    <submittedName>
        <fullName evidence="6">Uncharacterized protein LOC132541377</fullName>
    </submittedName>
</protein>
<dbReference type="GeneID" id="132541377"/>
<feature type="compositionally biased region" description="Basic and acidic residues" evidence="2">
    <location>
        <begin position="571"/>
        <end position="590"/>
    </location>
</feature>
<feature type="region of interest" description="Disordered" evidence="2">
    <location>
        <begin position="564"/>
        <end position="590"/>
    </location>
</feature>
<name>A0ABM3Y9S0_ERIEU</name>
<accession>A0ABM3Y9S0</accession>
<comment type="similarity">
    <text evidence="1">Belongs to the BPI/LBP/Plunc superfamily. BPI/LBP family.</text>
</comment>
<dbReference type="InterPro" id="IPR017942">
    <property type="entry name" value="Lipid-bd_serum_glycop_N"/>
</dbReference>
<evidence type="ECO:0000256" key="2">
    <source>
        <dbReference type="SAM" id="MobiDB-lite"/>
    </source>
</evidence>
<dbReference type="SUPFAM" id="SSF55394">
    <property type="entry name" value="Bactericidal permeability-increasing protein, BPI"/>
    <property type="match status" value="1"/>
</dbReference>
<dbReference type="PANTHER" id="PTHR46019">
    <property type="entry name" value="BPI FOLD-CONTAINING FAMILY B MEMBER 4-RELATED"/>
    <property type="match status" value="1"/>
</dbReference>